<dbReference type="InterPro" id="IPR001965">
    <property type="entry name" value="Znf_PHD"/>
</dbReference>
<feature type="binding site" evidence="7">
    <location>
        <position position="98"/>
    </location>
    <ligand>
        <name>Zn(2+)</name>
        <dbReference type="ChEBI" id="CHEBI:29105"/>
        <label>2</label>
    </ligand>
</feature>
<keyword evidence="3 7" id="KW-0479">Metal-binding</keyword>
<evidence type="ECO:0000313" key="11">
    <source>
        <dbReference type="EMBL" id="KAK0512400.1"/>
    </source>
</evidence>
<evidence type="ECO:0000256" key="2">
    <source>
        <dbReference type="ARBA" id="ARBA00010210"/>
    </source>
</evidence>
<evidence type="ECO:0000256" key="7">
    <source>
        <dbReference type="PIRSR" id="PIRSR628651-51"/>
    </source>
</evidence>
<dbReference type="PROSITE" id="PS01359">
    <property type="entry name" value="ZF_PHD_1"/>
    <property type="match status" value="1"/>
</dbReference>
<evidence type="ECO:0000256" key="6">
    <source>
        <dbReference type="ARBA" id="ARBA00023242"/>
    </source>
</evidence>
<evidence type="ECO:0000256" key="8">
    <source>
        <dbReference type="PROSITE-ProRule" id="PRU00146"/>
    </source>
</evidence>
<accession>A0AA39V8D0</accession>
<dbReference type="PROSITE" id="PS50016">
    <property type="entry name" value="ZF_PHD_2"/>
    <property type="match status" value="1"/>
</dbReference>
<dbReference type="EMBL" id="JAFEKC020000011">
    <property type="protein sequence ID" value="KAK0512400.1"/>
    <property type="molecule type" value="Genomic_DNA"/>
</dbReference>
<comment type="caution">
    <text evidence="11">The sequence shown here is derived from an EMBL/GenBank/DDBJ whole genome shotgun (WGS) entry which is preliminary data.</text>
</comment>
<dbReference type="GO" id="GO:0000785">
    <property type="term" value="C:chromatin"/>
    <property type="evidence" value="ECO:0007669"/>
    <property type="project" value="UniProtKB-ARBA"/>
</dbReference>
<dbReference type="InterPro" id="IPR019787">
    <property type="entry name" value="Znf_PHD-finger"/>
</dbReference>
<keyword evidence="12" id="KW-1185">Reference proteome</keyword>
<feature type="binding site" evidence="7">
    <location>
        <position position="101"/>
    </location>
    <ligand>
        <name>Zn(2+)</name>
        <dbReference type="ChEBI" id="CHEBI:29105"/>
        <label>2</label>
    </ligand>
</feature>
<protein>
    <recommendedName>
        <fullName evidence="10">PHD-type domain-containing protein</fullName>
    </recommendedName>
</protein>
<evidence type="ECO:0000259" key="10">
    <source>
        <dbReference type="PROSITE" id="PS50016"/>
    </source>
</evidence>
<dbReference type="InterPro" id="IPR019786">
    <property type="entry name" value="Zinc_finger_PHD-type_CS"/>
</dbReference>
<feature type="compositionally biased region" description="Polar residues" evidence="9">
    <location>
        <begin position="198"/>
        <end position="207"/>
    </location>
</feature>
<organism evidence="11 12">
    <name type="scientific">Cladonia borealis</name>
    <dbReference type="NCBI Taxonomy" id="184061"/>
    <lineage>
        <taxon>Eukaryota</taxon>
        <taxon>Fungi</taxon>
        <taxon>Dikarya</taxon>
        <taxon>Ascomycota</taxon>
        <taxon>Pezizomycotina</taxon>
        <taxon>Lecanoromycetes</taxon>
        <taxon>OSLEUM clade</taxon>
        <taxon>Lecanoromycetidae</taxon>
        <taxon>Lecanorales</taxon>
        <taxon>Lecanorineae</taxon>
        <taxon>Cladoniaceae</taxon>
        <taxon>Cladonia</taxon>
    </lineage>
</organism>
<dbReference type="InterPro" id="IPR013083">
    <property type="entry name" value="Znf_RING/FYVE/PHD"/>
</dbReference>
<evidence type="ECO:0000313" key="12">
    <source>
        <dbReference type="Proteomes" id="UP001166286"/>
    </source>
</evidence>
<proteinExistence type="inferred from homology"/>
<keyword evidence="6" id="KW-0539">Nucleus</keyword>
<feature type="binding site" evidence="7">
    <location>
        <position position="82"/>
    </location>
    <ligand>
        <name>Zn(2+)</name>
        <dbReference type="ChEBI" id="CHEBI:29105"/>
        <label>1</label>
    </ligand>
</feature>
<feature type="binding site" evidence="7">
    <location>
        <position position="85"/>
    </location>
    <ligand>
        <name>Zn(2+)</name>
        <dbReference type="ChEBI" id="CHEBI:29105"/>
        <label>1</label>
    </ligand>
</feature>
<comment type="similarity">
    <text evidence="2">Belongs to the ING family.</text>
</comment>
<feature type="compositionally biased region" description="Polar residues" evidence="9">
    <location>
        <begin position="257"/>
        <end position="271"/>
    </location>
</feature>
<dbReference type="PANTHER" id="PTHR10333">
    <property type="entry name" value="INHIBITOR OF GROWTH PROTEIN"/>
    <property type="match status" value="1"/>
</dbReference>
<evidence type="ECO:0000256" key="3">
    <source>
        <dbReference type="ARBA" id="ARBA00022723"/>
    </source>
</evidence>
<evidence type="ECO:0000256" key="5">
    <source>
        <dbReference type="ARBA" id="ARBA00022833"/>
    </source>
</evidence>
<gene>
    <name evidence="11" type="ORF">JMJ35_005528</name>
</gene>
<feature type="binding site" evidence="7">
    <location>
        <position position="71"/>
    </location>
    <ligand>
        <name>Zn(2+)</name>
        <dbReference type="ChEBI" id="CHEBI:29105"/>
        <label>2</label>
    </ligand>
</feature>
<dbReference type="InterPro" id="IPR028651">
    <property type="entry name" value="ING_fam"/>
</dbReference>
<sequence>MNAPRDTATSSQEQDTNRSGQSPQQPPAGPYNAPEDELLSVGDGEHDSENEGEWPCICGDGLNTDGMWIRCEKSNCPFTWYHIACVGLEEAPAGKWYCPQCRARTREISKAKLGPKKKGTAVKAPQKKEQVRWKGWKELPSDEEEQFKQNVESLWAAQIIPGKTRRGPRQDAPCSEDESESTGKGKSPRQQLRMDISKQFTGKTQTRGPLDTLYSEDGSKSTGERKSPHQQLRMDRCKQSTGNRAYLGPPHNRDSEPSLQSESSNDDQTAWMSELIVGPKDMTIDDRAASPGEDESGSTDWETVMDGDDRAASPGEDESESTDRDTVMEVDDIANYIIDTALGSDLVSDDDSVGSTTTGEGIDLEPTAGDQALVAALKGNWVDQYLA</sequence>
<dbReference type="Proteomes" id="UP001166286">
    <property type="component" value="Unassembled WGS sequence"/>
</dbReference>
<name>A0AA39V8D0_9LECA</name>
<feature type="binding site" evidence="7">
    <location>
        <position position="58"/>
    </location>
    <ligand>
        <name>Zn(2+)</name>
        <dbReference type="ChEBI" id="CHEBI:29105"/>
        <label>1</label>
    </ligand>
</feature>
<feature type="region of interest" description="Disordered" evidence="9">
    <location>
        <begin position="344"/>
        <end position="364"/>
    </location>
</feature>
<feature type="binding site" evidence="7">
    <location>
        <position position="76"/>
    </location>
    <ligand>
        <name>Zn(2+)</name>
        <dbReference type="ChEBI" id="CHEBI:29105"/>
        <label>2</label>
    </ligand>
</feature>
<dbReference type="Gene3D" id="3.30.40.10">
    <property type="entry name" value="Zinc/RING finger domain, C3HC4 (zinc finger)"/>
    <property type="match status" value="1"/>
</dbReference>
<feature type="region of interest" description="Disordered" evidence="9">
    <location>
        <begin position="158"/>
        <end position="327"/>
    </location>
</feature>
<dbReference type="InterPro" id="IPR011011">
    <property type="entry name" value="Znf_FYVE_PHD"/>
</dbReference>
<dbReference type="SUPFAM" id="SSF57903">
    <property type="entry name" value="FYVE/PHD zinc finger"/>
    <property type="match status" value="1"/>
</dbReference>
<keyword evidence="4 8" id="KW-0863">Zinc-finger</keyword>
<feature type="region of interest" description="Disordered" evidence="9">
    <location>
        <begin position="1"/>
        <end position="51"/>
    </location>
</feature>
<evidence type="ECO:0000256" key="4">
    <source>
        <dbReference type="ARBA" id="ARBA00022771"/>
    </source>
</evidence>
<dbReference type="GO" id="GO:0005634">
    <property type="term" value="C:nucleus"/>
    <property type="evidence" value="ECO:0007669"/>
    <property type="project" value="UniProtKB-SubCell"/>
</dbReference>
<comment type="subcellular location">
    <subcellularLocation>
        <location evidence="1">Nucleus</location>
    </subcellularLocation>
</comment>
<feature type="compositionally biased region" description="Polar residues" evidence="9">
    <location>
        <begin position="7"/>
        <end position="18"/>
    </location>
</feature>
<feature type="domain" description="PHD-type" evidence="10">
    <location>
        <begin position="53"/>
        <end position="104"/>
    </location>
</feature>
<feature type="binding site" evidence="7">
    <location>
        <position position="56"/>
    </location>
    <ligand>
        <name>Zn(2+)</name>
        <dbReference type="ChEBI" id="CHEBI:29105"/>
        <label>1</label>
    </ligand>
</feature>
<keyword evidence="5 7" id="KW-0862">Zinc</keyword>
<dbReference type="SMART" id="SM00249">
    <property type="entry name" value="PHD"/>
    <property type="match status" value="1"/>
</dbReference>
<evidence type="ECO:0000256" key="1">
    <source>
        <dbReference type="ARBA" id="ARBA00004123"/>
    </source>
</evidence>
<dbReference type="GO" id="GO:0008270">
    <property type="term" value="F:zinc ion binding"/>
    <property type="evidence" value="ECO:0007669"/>
    <property type="project" value="UniProtKB-KW"/>
</dbReference>
<dbReference type="AlphaFoldDB" id="A0AA39V8D0"/>
<feature type="compositionally biased region" description="Basic and acidic residues" evidence="9">
    <location>
        <begin position="217"/>
        <end position="238"/>
    </location>
</feature>
<evidence type="ECO:0000256" key="9">
    <source>
        <dbReference type="SAM" id="MobiDB-lite"/>
    </source>
</evidence>
<reference evidence="11" key="1">
    <citation type="submission" date="2023-03" db="EMBL/GenBank/DDBJ databases">
        <title>Complete genome of Cladonia borealis.</title>
        <authorList>
            <person name="Park H."/>
        </authorList>
    </citation>
    <scope>NUCLEOTIDE SEQUENCE</scope>
    <source>
        <strain evidence="11">ANT050790</strain>
    </source>
</reference>